<dbReference type="GO" id="GO:0005737">
    <property type="term" value="C:cytoplasm"/>
    <property type="evidence" value="ECO:0007669"/>
    <property type="project" value="UniProtKB-SubCell"/>
</dbReference>
<feature type="binding site" evidence="14">
    <location>
        <position position="119"/>
    </location>
    <ligand>
        <name>ATP</name>
        <dbReference type="ChEBI" id="CHEBI:30616"/>
    </ligand>
</feature>
<dbReference type="Gene3D" id="3.40.50.11030">
    <property type="entry name" value="Threonylcarbamoyl-AMP synthase, C-terminal domain"/>
    <property type="match status" value="1"/>
</dbReference>
<comment type="function">
    <text evidence="13">Required for the formation of a threonylcarbamoyl group on adenosine at position 37 (t(6)A37) in tRNAs that read codons beginning with adenine.</text>
</comment>
<dbReference type="PANTHER" id="PTHR17490">
    <property type="entry name" value="SUA5"/>
    <property type="match status" value="1"/>
</dbReference>
<name>C0C213_9FIRM</name>
<dbReference type="FunFam" id="3.40.50.11030:FF:000001">
    <property type="entry name" value="Threonylcarbamoyl-AMP synthase"/>
    <property type="match status" value="1"/>
</dbReference>
<evidence type="ECO:0000256" key="3">
    <source>
        <dbReference type="ARBA" id="ARBA00012584"/>
    </source>
</evidence>
<organism evidence="16 17">
    <name type="scientific">[Clostridium] hylemonae DSM 15053</name>
    <dbReference type="NCBI Taxonomy" id="553973"/>
    <lineage>
        <taxon>Bacteria</taxon>
        <taxon>Bacillati</taxon>
        <taxon>Bacillota</taxon>
        <taxon>Clostridia</taxon>
        <taxon>Lachnospirales</taxon>
        <taxon>Lachnospiraceae</taxon>
    </lineage>
</organism>
<keyword evidence="9 13" id="KW-0547">Nucleotide-binding</keyword>
<feature type="binding site" evidence="14">
    <location>
        <position position="69"/>
    </location>
    <ligand>
        <name>L-threonine</name>
        <dbReference type="ChEBI" id="CHEBI:57926"/>
    </ligand>
</feature>
<dbReference type="InterPro" id="IPR005145">
    <property type="entry name" value="Sua5_C"/>
</dbReference>
<reference evidence="16" key="2">
    <citation type="submission" date="2013-06" db="EMBL/GenBank/DDBJ databases">
        <title>Draft genome sequence of Clostridium hylemonae (DSM 15053).</title>
        <authorList>
            <person name="Sudarsanam P."/>
            <person name="Ley R."/>
            <person name="Guruge J."/>
            <person name="Turnbaugh P.J."/>
            <person name="Mahowald M."/>
            <person name="Liep D."/>
            <person name="Gordon J."/>
        </authorList>
    </citation>
    <scope>NUCLEOTIDE SEQUENCE</scope>
    <source>
        <strain evidence="16">DSM 15053</strain>
    </source>
</reference>
<keyword evidence="10 13" id="KW-0067">ATP-binding</keyword>
<comment type="catalytic activity">
    <reaction evidence="12 13">
        <text>L-threonine + hydrogencarbonate + ATP = L-threonylcarbamoyladenylate + diphosphate + H2O</text>
        <dbReference type="Rhea" id="RHEA:36407"/>
        <dbReference type="ChEBI" id="CHEBI:15377"/>
        <dbReference type="ChEBI" id="CHEBI:17544"/>
        <dbReference type="ChEBI" id="CHEBI:30616"/>
        <dbReference type="ChEBI" id="CHEBI:33019"/>
        <dbReference type="ChEBI" id="CHEBI:57926"/>
        <dbReference type="ChEBI" id="CHEBI:73682"/>
        <dbReference type="EC" id="2.7.7.87"/>
    </reaction>
</comment>
<evidence type="ECO:0000256" key="9">
    <source>
        <dbReference type="ARBA" id="ARBA00022741"/>
    </source>
</evidence>
<evidence type="ECO:0000256" key="8">
    <source>
        <dbReference type="ARBA" id="ARBA00022695"/>
    </source>
</evidence>
<evidence type="ECO:0000256" key="7">
    <source>
        <dbReference type="ARBA" id="ARBA00022694"/>
    </source>
</evidence>
<feature type="binding site" evidence="14">
    <location>
        <position position="64"/>
    </location>
    <ligand>
        <name>ATP</name>
        <dbReference type="ChEBI" id="CHEBI:30616"/>
    </ligand>
</feature>
<feature type="binding site" evidence="14">
    <location>
        <position position="145"/>
    </location>
    <ligand>
        <name>ATP</name>
        <dbReference type="ChEBI" id="CHEBI:30616"/>
    </ligand>
</feature>
<dbReference type="InterPro" id="IPR038385">
    <property type="entry name" value="Sua5/YwlC_C"/>
</dbReference>
<dbReference type="HOGENOM" id="CLU_031397_0_0_9"/>
<evidence type="ECO:0000256" key="14">
    <source>
        <dbReference type="PIRSR" id="PIRSR004930-1"/>
    </source>
</evidence>
<comment type="subcellular location">
    <subcellularLocation>
        <location evidence="1 13">Cytoplasm</location>
    </subcellularLocation>
</comment>
<protein>
    <recommendedName>
        <fullName evidence="4 13">Threonylcarbamoyl-AMP synthase</fullName>
        <shortName evidence="13">TC-AMP synthase</shortName>
        <ecNumber evidence="3 13">2.7.7.87</ecNumber>
    </recommendedName>
    <alternativeName>
        <fullName evidence="11 13">L-threonylcarbamoyladenylate synthase</fullName>
    </alternativeName>
</protein>
<dbReference type="Proteomes" id="UP000004893">
    <property type="component" value="Unassembled WGS sequence"/>
</dbReference>
<feature type="binding site" evidence="14">
    <location>
        <position position="238"/>
    </location>
    <ligand>
        <name>ATP</name>
        <dbReference type="ChEBI" id="CHEBI:30616"/>
    </ligand>
</feature>
<dbReference type="OrthoDB" id="9814580at2"/>
<evidence type="ECO:0000256" key="2">
    <source>
        <dbReference type="ARBA" id="ARBA00007663"/>
    </source>
</evidence>
<dbReference type="InterPro" id="IPR050156">
    <property type="entry name" value="TC-AMP_synthase_SUA5"/>
</dbReference>
<dbReference type="EMBL" id="ABYI02000022">
    <property type="protein sequence ID" value="EEG74177.1"/>
    <property type="molecule type" value="Genomic_DNA"/>
</dbReference>
<dbReference type="eggNOG" id="COG0009">
    <property type="taxonomic scope" value="Bacteria"/>
</dbReference>
<dbReference type="NCBIfam" id="TIGR00057">
    <property type="entry name" value="L-threonylcarbamoyladenylate synthase"/>
    <property type="match status" value="1"/>
</dbReference>
<evidence type="ECO:0000313" key="17">
    <source>
        <dbReference type="Proteomes" id="UP000004893"/>
    </source>
</evidence>
<feature type="binding site" evidence="14">
    <location>
        <position position="183"/>
    </location>
    <ligand>
        <name>L-threonine</name>
        <dbReference type="ChEBI" id="CHEBI:57926"/>
    </ligand>
</feature>
<sequence length="350" mass="37381">METKIIKIDKKQINKSMIQEAGDILKRGGLVAFPTETVYGLGADALSEEAAAKIYAAKGRPSDNPLIVHITNMGDLEKVAEKIPAEAVKVAGKYWPGPLTMIFHKKDIVPYGTTGGLDTVAVRMPSHEIAREVIDAGGGFIAAPSANTSGRPSPTTAQHVKEDMDGRIEMIVDGGPVEIGVESTILDMTVTPPMILRPGAVTEEMLTELIGAVAVDHTLITADSTEAPKAPGMKYRHYAPNAELVIIEGPASKVTEEINRLARARQKEGYKVGIIGTEETVSGYTSGDVKSIGTREDESTIAGRLYAVLREFDDDGVNYIYSESFATGGIGSAIMNRLLKAAGHHVINIQ</sequence>
<dbReference type="GO" id="GO:0008033">
    <property type="term" value="P:tRNA processing"/>
    <property type="evidence" value="ECO:0007669"/>
    <property type="project" value="UniProtKB-KW"/>
</dbReference>
<feature type="binding site" evidence="14">
    <location>
        <position position="37"/>
    </location>
    <ligand>
        <name>L-threonine</name>
        <dbReference type="ChEBI" id="CHEBI:57926"/>
    </ligand>
</feature>
<feature type="binding site" evidence="14">
    <location>
        <position position="123"/>
    </location>
    <ligand>
        <name>L-threonine</name>
        <dbReference type="ChEBI" id="CHEBI:57926"/>
    </ligand>
</feature>
<dbReference type="RefSeq" id="WP_006443536.1">
    <property type="nucleotide sequence ID" value="NZ_CP036524.1"/>
</dbReference>
<reference evidence="16" key="1">
    <citation type="submission" date="2009-02" db="EMBL/GenBank/DDBJ databases">
        <authorList>
            <person name="Fulton L."/>
            <person name="Clifton S."/>
            <person name="Fulton B."/>
            <person name="Xu J."/>
            <person name="Minx P."/>
            <person name="Pepin K.H."/>
            <person name="Johnson M."/>
            <person name="Bhonagiri V."/>
            <person name="Nash W.E."/>
            <person name="Mardis E.R."/>
            <person name="Wilson R.K."/>
        </authorList>
    </citation>
    <scope>NUCLEOTIDE SEQUENCE [LARGE SCALE GENOMIC DNA]</scope>
    <source>
        <strain evidence="16">DSM 15053</strain>
    </source>
</reference>
<dbReference type="Pfam" id="PF01300">
    <property type="entry name" value="Sua5_yciO_yrdC"/>
    <property type="match status" value="1"/>
</dbReference>
<dbReference type="GO" id="GO:0006450">
    <property type="term" value="P:regulation of translational fidelity"/>
    <property type="evidence" value="ECO:0007669"/>
    <property type="project" value="TreeGrafter"/>
</dbReference>
<comment type="caution">
    <text evidence="16">The sequence shown here is derived from an EMBL/GenBank/DDBJ whole genome shotgun (WGS) entry which is preliminary data.</text>
</comment>
<evidence type="ECO:0000256" key="13">
    <source>
        <dbReference type="PIRNR" id="PIRNR004930"/>
    </source>
</evidence>
<dbReference type="PROSITE" id="PS51163">
    <property type="entry name" value="YRDC"/>
    <property type="match status" value="1"/>
</dbReference>
<comment type="similarity">
    <text evidence="2 13">Belongs to the SUA5 family.</text>
</comment>
<dbReference type="PIRSF" id="PIRSF004930">
    <property type="entry name" value="Tln_factor_SUA5"/>
    <property type="match status" value="1"/>
</dbReference>
<dbReference type="Pfam" id="PF03481">
    <property type="entry name" value="Sua5_C"/>
    <property type="match status" value="1"/>
</dbReference>
<evidence type="ECO:0000259" key="15">
    <source>
        <dbReference type="PROSITE" id="PS51163"/>
    </source>
</evidence>
<evidence type="ECO:0000256" key="1">
    <source>
        <dbReference type="ARBA" id="ARBA00004496"/>
    </source>
</evidence>
<evidence type="ECO:0000256" key="4">
    <source>
        <dbReference type="ARBA" id="ARBA00015492"/>
    </source>
</evidence>
<gene>
    <name evidence="16" type="ORF">CLOHYLEM_06184</name>
</gene>
<accession>C0C213</accession>
<proteinExistence type="inferred from homology"/>
<keyword evidence="6 13" id="KW-0808">Transferase</keyword>
<dbReference type="PANTHER" id="PTHR17490:SF16">
    <property type="entry name" value="THREONYLCARBAMOYL-AMP SYNTHASE"/>
    <property type="match status" value="1"/>
</dbReference>
<dbReference type="InterPro" id="IPR006070">
    <property type="entry name" value="Sua5-like_dom"/>
</dbReference>
<feature type="binding site" evidence="14">
    <location>
        <position position="197"/>
    </location>
    <ligand>
        <name>ATP</name>
        <dbReference type="ChEBI" id="CHEBI:30616"/>
    </ligand>
</feature>
<dbReference type="Gene3D" id="3.90.870.10">
    <property type="entry name" value="DHBP synthase"/>
    <property type="match status" value="1"/>
</dbReference>
<dbReference type="STRING" id="553973.CLOHYLEM_06184"/>
<keyword evidence="8 13" id="KW-0548">Nucleotidyltransferase</keyword>
<feature type="binding site" evidence="14">
    <location>
        <position position="60"/>
    </location>
    <ligand>
        <name>ATP</name>
        <dbReference type="ChEBI" id="CHEBI:30616"/>
    </ligand>
</feature>
<evidence type="ECO:0000313" key="16">
    <source>
        <dbReference type="EMBL" id="EEG74177.1"/>
    </source>
</evidence>
<evidence type="ECO:0000256" key="12">
    <source>
        <dbReference type="ARBA" id="ARBA00048366"/>
    </source>
</evidence>
<dbReference type="GO" id="GO:0000049">
    <property type="term" value="F:tRNA binding"/>
    <property type="evidence" value="ECO:0007669"/>
    <property type="project" value="TreeGrafter"/>
</dbReference>
<feature type="binding site" evidence="14">
    <location>
        <position position="153"/>
    </location>
    <ligand>
        <name>ATP</name>
        <dbReference type="ChEBI" id="CHEBI:30616"/>
    </ligand>
</feature>
<evidence type="ECO:0000256" key="11">
    <source>
        <dbReference type="ARBA" id="ARBA00029774"/>
    </source>
</evidence>
<keyword evidence="17" id="KW-1185">Reference proteome</keyword>
<dbReference type="GO" id="GO:0003725">
    <property type="term" value="F:double-stranded RNA binding"/>
    <property type="evidence" value="ECO:0007669"/>
    <property type="project" value="UniProtKB-UniRule"/>
</dbReference>
<dbReference type="FunFam" id="3.90.870.10:FF:000009">
    <property type="entry name" value="Threonylcarbamoyl-AMP synthase, putative"/>
    <property type="match status" value="1"/>
</dbReference>
<evidence type="ECO:0000256" key="10">
    <source>
        <dbReference type="ARBA" id="ARBA00022840"/>
    </source>
</evidence>
<keyword evidence="7 13" id="KW-0819">tRNA processing</keyword>
<dbReference type="GO" id="GO:0005524">
    <property type="term" value="F:ATP binding"/>
    <property type="evidence" value="ECO:0007669"/>
    <property type="project" value="UniProtKB-UniRule"/>
</dbReference>
<dbReference type="GO" id="GO:0061710">
    <property type="term" value="F:L-threonylcarbamoyladenylate synthase"/>
    <property type="evidence" value="ECO:0007669"/>
    <property type="project" value="UniProtKB-EC"/>
</dbReference>
<dbReference type="InterPro" id="IPR017945">
    <property type="entry name" value="DHBP_synth_RibB-like_a/b_dom"/>
</dbReference>
<dbReference type="AlphaFoldDB" id="C0C213"/>
<dbReference type="InterPro" id="IPR010923">
    <property type="entry name" value="T(6)A37_SUA5"/>
</dbReference>
<keyword evidence="5 13" id="KW-0963">Cytoplasm</keyword>
<feature type="binding site" evidence="14">
    <location>
        <position position="143"/>
    </location>
    <ligand>
        <name>L-threonine</name>
        <dbReference type="ChEBI" id="CHEBI:57926"/>
    </ligand>
</feature>
<evidence type="ECO:0000256" key="6">
    <source>
        <dbReference type="ARBA" id="ARBA00022679"/>
    </source>
</evidence>
<feature type="domain" description="YrdC-like" evidence="15">
    <location>
        <begin position="15"/>
        <end position="201"/>
    </location>
</feature>
<dbReference type="SUPFAM" id="SSF55821">
    <property type="entry name" value="YrdC/RibB"/>
    <property type="match status" value="1"/>
</dbReference>
<evidence type="ECO:0000256" key="5">
    <source>
        <dbReference type="ARBA" id="ARBA00022490"/>
    </source>
</evidence>
<dbReference type="EC" id="2.7.7.87" evidence="3 13"/>